<dbReference type="InterPro" id="IPR008928">
    <property type="entry name" value="6-hairpin_glycosidase_sf"/>
</dbReference>
<dbReference type="RefSeq" id="WP_179122209.1">
    <property type="nucleotide sequence ID" value="NZ_FUYH01000007.1"/>
</dbReference>
<dbReference type="PANTHER" id="PTHR13174">
    <property type="entry name" value="D-GLUCURONYL C5-EPIMERASE"/>
    <property type="match status" value="1"/>
</dbReference>
<name>A0A1T4X9K2_9CLOT</name>
<dbReference type="GO" id="GO:0005975">
    <property type="term" value="P:carbohydrate metabolic process"/>
    <property type="evidence" value="ECO:0007669"/>
    <property type="project" value="InterPro"/>
</dbReference>
<gene>
    <name evidence="5" type="ORF">SAMN05443428_10766</name>
</gene>
<evidence type="ECO:0000313" key="6">
    <source>
        <dbReference type="Proteomes" id="UP000190105"/>
    </source>
</evidence>
<dbReference type="InterPro" id="IPR010598">
    <property type="entry name" value="C5-epim_C"/>
</dbReference>
<evidence type="ECO:0000259" key="4">
    <source>
        <dbReference type="Pfam" id="PF13205"/>
    </source>
</evidence>
<dbReference type="Pfam" id="PF13205">
    <property type="entry name" value="Big_5"/>
    <property type="match status" value="1"/>
</dbReference>
<evidence type="ECO:0000256" key="2">
    <source>
        <dbReference type="SAM" id="MobiDB-lite"/>
    </source>
</evidence>
<dbReference type="Pfam" id="PF06662">
    <property type="entry name" value="C5-epim_C"/>
    <property type="match status" value="1"/>
</dbReference>
<dbReference type="EMBL" id="FUYH01000007">
    <property type="protein sequence ID" value="SKA86284.1"/>
    <property type="molecule type" value="Genomic_DNA"/>
</dbReference>
<keyword evidence="1" id="KW-0732">Signal</keyword>
<dbReference type="InterPro" id="IPR039721">
    <property type="entry name" value="C5-epimerase"/>
</dbReference>
<accession>A0A1T4X9K2</accession>
<evidence type="ECO:0000259" key="3">
    <source>
        <dbReference type="Pfam" id="PF06662"/>
    </source>
</evidence>
<feature type="domain" description="SbsA Ig-like" evidence="4">
    <location>
        <begin position="57"/>
        <end position="157"/>
    </location>
</feature>
<evidence type="ECO:0000313" key="5">
    <source>
        <dbReference type="EMBL" id="SKA86284.1"/>
    </source>
</evidence>
<proteinExistence type="predicted"/>
<dbReference type="GO" id="GO:0015012">
    <property type="term" value="P:heparan sulfate proteoglycan biosynthetic process"/>
    <property type="evidence" value="ECO:0007669"/>
    <property type="project" value="InterPro"/>
</dbReference>
<sequence length="442" mass="51141">MKRISAIALIIILFTNFYVFASRNYTIKYAYPDKIKTMSIKDLLKNSKTKTNSKSRDKTPPKLISSSPKNASSNISINSIIYLNFSENIKQSNLKNIYMKENGKNISIKTSISARQIIIRPSIPLKYDTLYTLYVGKGSVKDYSNNQNSSFSINFRTEKQKSNNNNVVINEDKNSKPQNPFTYILYDGKNIIRKYDYTKDKEYLFFSSIKDISSITSLKFDENKLPLADYNGYKYNPLLISEYGLQNYSYYIKYSDKEKLNNAIKAADYLTNKIDSSGKWINYFDYKYDNINLKSPFSSSLTQGLGISLLVRIYEETKDVKYLDAAKKALEPLLKSSSEGGLLRYYNNHALYDIFPSNTKLTLSSHCFVILSLYDISKYDLRAKEKFEDSLYTLKDLIPIYSNSLDSFYKDIHISQMEAINSILGVENFNEYFEDFNLIDIE</sequence>
<keyword evidence="6" id="KW-1185">Reference proteome</keyword>
<dbReference type="Proteomes" id="UP000190105">
    <property type="component" value="Unassembled WGS sequence"/>
</dbReference>
<dbReference type="Gene3D" id="2.60.40.1220">
    <property type="match status" value="1"/>
</dbReference>
<dbReference type="GO" id="GO:0047464">
    <property type="term" value="F:heparosan-N-sulfate-glucuronate 5-epimerase activity"/>
    <property type="evidence" value="ECO:0007669"/>
    <property type="project" value="InterPro"/>
</dbReference>
<organism evidence="5 6">
    <name type="scientific">Caloramator quimbayensis</name>
    <dbReference type="NCBI Taxonomy" id="1147123"/>
    <lineage>
        <taxon>Bacteria</taxon>
        <taxon>Bacillati</taxon>
        <taxon>Bacillota</taxon>
        <taxon>Clostridia</taxon>
        <taxon>Eubacteriales</taxon>
        <taxon>Clostridiaceae</taxon>
        <taxon>Caloramator</taxon>
    </lineage>
</organism>
<protein>
    <submittedName>
        <fullName evidence="5">Ig-like domain-containing protein</fullName>
    </submittedName>
</protein>
<evidence type="ECO:0000256" key="1">
    <source>
        <dbReference type="ARBA" id="ARBA00022729"/>
    </source>
</evidence>
<reference evidence="6" key="1">
    <citation type="submission" date="2017-02" db="EMBL/GenBank/DDBJ databases">
        <authorList>
            <person name="Varghese N."/>
            <person name="Submissions S."/>
        </authorList>
    </citation>
    <scope>NUCLEOTIDE SEQUENCE [LARGE SCALE GENOMIC DNA]</scope>
    <source>
        <strain evidence="6">USBA 833</strain>
    </source>
</reference>
<dbReference type="SUPFAM" id="SSF48208">
    <property type="entry name" value="Six-hairpin glycosidases"/>
    <property type="match status" value="1"/>
</dbReference>
<dbReference type="InterPro" id="IPR014755">
    <property type="entry name" value="Cu-Rt/internalin_Ig-like"/>
</dbReference>
<feature type="domain" description="D-glucuronyl C5-epimerase C-terminal" evidence="3">
    <location>
        <begin position="275"/>
        <end position="419"/>
    </location>
</feature>
<dbReference type="AlphaFoldDB" id="A0A1T4X9K2"/>
<feature type="region of interest" description="Disordered" evidence="2">
    <location>
        <begin position="47"/>
        <end position="70"/>
    </location>
</feature>
<dbReference type="STRING" id="1147123.SAMN05443428_10766"/>
<dbReference type="InterPro" id="IPR032812">
    <property type="entry name" value="SbsA_Ig"/>
</dbReference>
<dbReference type="PANTHER" id="PTHR13174:SF3">
    <property type="entry name" value="D-GLUCURONYL C5-EPIMERASE"/>
    <property type="match status" value="1"/>
</dbReference>